<feature type="region of interest" description="Disordered" evidence="1">
    <location>
        <begin position="209"/>
        <end position="231"/>
    </location>
</feature>
<dbReference type="Gene3D" id="2.20.70.10">
    <property type="match status" value="4"/>
</dbReference>
<dbReference type="PROSITE" id="PS50020">
    <property type="entry name" value="WW_DOMAIN_2"/>
    <property type="match status" value="4"/>
</dbReference>
<feature type="region of interest" description="Disordered" evidence="1">
    <location>
        <begin position="29"/>
        <end position="52"/>
    </location>
</feature>
<dbReference type="CDD" id="cd00201">
    <property type="entry name" value="WW"/>
    <property type="match status" value="3"/>
</dbReference>
<proteinExistence type="predicted"/>
<keyword evidence="4" id="KW-1185">Reference proteome</keyword>
<dbReference type="STRING" id="695850.A0A067CC82"/>
<feature type="domain" description="WW" evidence="2">
    <location>
        <begin position="66"/>
        <end position="94"/>
    </location>
</feature>
<dbReference type="OrthoDB" id="207369at2759"/>
<organism evidence="3 4">
    <name type="scientific">Saprolegnia parasitica (strain CBS 223.65)</name>
    <dbReference type="NCBI Taxonomy" id="695850"/>
    <lineage>
        <taxon>Eukaryota</taxon>
        <taxon>Sar</taxon>
        <taxon>Stramenopiles</taxon>
        <taxon>Oomycota</taxon>
        <taxon>Saprolegniomycetes</taxon>
        <taxon>Saprolegniales</taxon>
        <taxon>Saprolegniaceae</taxon>
        <taxon>Saprolegnia</taxon>
    </lineage>
</organism>
<protein>
    <recommendedName>
        <fullName evidence="2">WW domain-containing protein</fullName>
    </recommendedName>
</protein>
<dbReference type="PROSITE" id="PS01159">
    <property type="entry name" value="WW_DOMAIN_1"/>
    <property type="match status" value="2"/>
</dbReference>
<dbReference type="InterPro" id="IPR036020">
    <property type="entry name" value="WW_dom_sf"/>
</dbReference>
<evidence type="ECO:0000259" key="2">
    <source>
        <dbReference type="PROSITE" id="PS50020"/>
    </source>
</evidence>
<dbReference type="OMA" id="DYWAKAG"/>
<dbReference type="AlphaFoldDB" id="A0A067CC82"/>
<sequence length="395" mass="43545">MSPPTSAWVRHVDEDSNKAYYFNETTGETTWDEPKDFAATAGHDGEGGKKRKADELIEADDDGCLWVKYIDPTTQKPYYSDMNSGKTQWEAPTFYTSDQGEDDDEEVDENIEEEYAFGAIADAPKPTPLADEKAPDYYRYMDATTNKPYYFNVRTKETTWEEPVDGVIQDGSAIASTEVVSGSAKYQEWMNKAATAAANSSAAKAQSAATATAPTTTTSAPSANDPVNRLNSILGNVGASGSSARWQQHFDTNTQRYYYHDAATGTTQWEVPTEGGIAAGNADWVPVDAQAAAANASMASRVGYDYTSTAGMSLVSGRFASAGLDNDYWAKAGVPSDKAGRQMSNFFDMTAFEANRAEAKRMKEALQKKNIDWKKVNAEKKRKRHRIRNKWMYED</sequence>
<evidence type="ECO:0000313" key="3">
    <source>
        <dbReference type="EMBL" id="KDO24432.1"/>
    </source>
</evidence>
<dbReference type="RefSeq" id="XP_012204862.1">
    <property type="nucleotide sequence ID" value="XM_012349472.1"/>
</dbReference>
<feature type="compositionally biased region" description="Low complexity" evidence="1">
    <location>
        <begin position="209"/>
        <end position="223"/>
    </location>
</feature>
<feature type="domain" description="WW" evidence="2">
    <location>
        <begin position="2"/>
        <end position="36"/>
    </location>
</feature>
<dbReference type="PANTHER" id="PTHR47852">
    <property type="entry name" value="OS06G0298400 PROTEIN"/>
    <property type="match status" value="1"/>
</dbReference>
<dbReference type="KEGG" id="spar:SPRG_09822"/>
<accession>A0A067CC82</accession>
<dbReference type="EMBL" id="KK583242">
    <property type="protein sequence ID" value="KDO24432.1"/>
    <property type="molecule type" value="Genomic_DNA"/>
</dbReference>
<dbReference type="PANTHER" id="PTHR47852:SF2">
    <property type="entry name" value="WW DOMAIN-CONTAINING PROTEIN"/>
    <property type="match status" value="1"/>
</dbReference>
<dbReference type="VEuPathDB" id="FungiDB:SPRG_09822"/>
<name>A0A067CC82_SAPPC</name>
<reference evidence="3 4" key="1">
    <citation type="journal article" date="2013" name="PLoS Genet.">
        <title>Distinctive expansion of potential virulence genes in the genome of the oomycete fish pathogen Saprolegnia parasitica.</title>
        <authorList>
            <person name="Jiang R.H."/>
            <person name="de Bruijn I."/>
            <person name="Haas B.J."/>
            <person name="Belmonte R."/>
            <person name="Lobach L."/>
            <person name="Christie J."/>
            <person name="van den Ackerveken G."/>
            <person name="Bottin A."/>
            <person name="Bulone V."/>
            <person name="Diaz-Moreno S.M."/>
            <person name="Dumas B."/>
            <person name="Fan L."/>
            <person name="Gaulin E."/>
            <person name="Govers F."/>
            <person name="Grenville-Briggs L.J."/>
            <person name="Horner N.R."/>
            <person name="Levin J.Z."/>
            <person name="Mammella M."/>
            <person name="Meijer H.J."/>
            <person name="Morris P."/>
            <person name="Nusbaum C."/>
            <person name="Oome S."/>
            <person name="Phillips A.J."/>
            <person name="van Rooyen D."/>
            <person name="Rzeszutek E."/>
            <person name="Saraiva M."/>
            <person name="Secombes C.J."/>
            <person name="Seidl M.F."/>
            <person name="Snel B."/>
            <person name="Stassen J.H."/>
            <person name="Sykes S."/>
            <person name="Tripathy S."/>
            <person name="van den Berg H."/>
            <person name="Vega-Arreguin J.C."/>
            <person name="Wawra S."/>
            <person name="Young S.K."/>
            <person name="Zeng Q."/>
            <person name="Dieguez-Uribeondo J."/>
            <person name="Russ C."/>
            <person name="Tyler B.M."/>
            <person name="van West P."/>
        </authorList>
    </citation>
    <scope>NUCLEOTIDE SEQUENCE [LARGE SCALE GENOMIC DNA]</scope>
    <source>
        <strain evidence="3 4">CBS 223.65</strain>
    </source>
</reference>
<evidence type="ECO:0000313" key="4">
    <source>
        <dbReference type="Proteomes" id="UP000030745"/>
    </source>
</evidence>
<dbReference type="SMART" id="SM00456">
    <property type="entry name" value="WW"/>
    <property type="match status" value="4"/>
</dbReference>
<dbReference type="Pfam" id="PF00397">
    <property type="entry name" value="WW"/>
    <property type="match status" value="4"/>
</dbReference>
<dbReference type="InterPro" id="IPR001202">
    <property type="entry name" value="WW_dom"/>
</dbReference>
<dbReference type="GeneID" id="24131971"/>
<feature type="domain" description="WW" evidence="2">
    <location>
        <begin position="132"/>
        <end position="165"/>
    </location>
</feature>
<gene>
    <name evidence="3" type="ORF">SPRG_09822</name>
</gene>
<dbReference type="Proteomes" id="UP000030745">
    <property type="component" value="Unassembled WGS sequence"/>
</dbReference>
<feature type="compositionally biased region" description="Basic and acidic residues" evidence="1">
    <location>
        <begin position="43"/>
        <end position="52"/>
    </location>
</feature>
<feature type="domain" description="WW" evidence="2">
    <location>
        <begin position="240"/>
        <end position="274"/>
    </location>
</feature>
<dbReference type="SUPFAM" id="SSF51045">
    <property type="entry name" value="WW domain"/>
    <property type="match status" value="4"/>
</dbReference>
<evidence type="ECO:0000256" key="1">
    <source>
        <dbReference type="SAM" id="MobiDB-lite"/>
    </source>
</evidence>